<dbReference type="EMBL" id="MU155160">
    <property type="protein sequence ID" value="KAF9482854.1"/>
    <property type="molecule type" value="Genomic_DNA"/>
</dbReference>
<dbReference type="AlphaFoldDB" id="A0A9P5Z856"/>
<feature type="compositionally biased region" description="Low complexity" evidence="1">
    <location>
        <begin position="71"/>
        <end position="89"/>
    </location>
</feature>
<gene>
    <name evidence="2" type="ORF">BDN70DRAFT_379414</name>
</gene>
<organism evidence="2 3">
    <name type="scientific">Pholiota conissans</name>
    <dbReference type="NCBI Taxonomy" id="109636"/>
    <lineage>
        <taxon>Eukaryota</taxon>
        <taxon>Fungi</taxon>
        <taxon>Dikarya</taxon>
        <taxon>Basidiomycota</taxon>
        <taxon>Agaricomycotina</taxon>
        <taxon>Agaricomycetes</taxon>
        <taxon>Agaricomycetidae</taxon>
        <taxon>Agaricales</taxon>
        <taxon>Agaricineae</taxon>
        <taxon>Strophariaceae</taxon>
        <taxon>Pholiota</taxon>
    </lineage>
</organism>
<reference evidence="2" key="1">
    <citation type="submission" date="2020-11" db="EMBL/GenBank/DDBJ databases">
        <authorList>
            <consortium name="DOE Joint Genome Institute"/>
            <person name="Ahrendt S."/>
            <person name="Riley R."/>
            <person name="Andreopoulos W."/>
            <person name="Labutti K."/>
            <person name="Pangilinan J."/>
            <person name="Ruiz-Duenas F.J."/>
            <person name="Barrasa J.M."/>
            <person name="Sanchez-Garcia M."/>
            <person name="Camarero S."/>
            <person name="Miyauchi S."/>
            <person name="Serrano A."/>
            <person name="Linde D."/>
            <person name="Babiker R."/>
            <person name="Drula E."/>
            <person name="Ayuso-Fernandez I."/>
            <person name="Pacheco R."/>
            <person name="Padilla G."/>
            <person name="Ferreira P."/>
            <person name="Barriuso J."/>
            <person name="Kellner H."/>
            <person name="Castanera R."/>
            <person name="Alfaro M."/>
            <person name="Ramirez L."/>
            <person name="Pisabarro A.G."/>
            <person name="Kuo A."/>
            <person name="Tritt A."/>
            <person name="Lipzen A."/>
            <person name="He G."/>
            <person name="Yan M."/>
            <person name="Ng V."/>
            <person name="Cullen D."/>
            <person name="Martin F."/>
            <person name="Rosso M.-N."/>
            <person name="Henrissat B."/>
            <person name="Hibbett D."/>
            <person name="Martinez A.T."/>
            <person name="Grigoriev I.V."/>
        </authorList>
    </citation>
    <scope>NUCLEOTIDE SEQUENCE</scope>
    <source>
        <strain evidence="2">CIRM-BRFM 674</strain>
    </source>
</reference>
<feature type="compositionally biased region" description="Polar residues" evidence="1">
    <location>
        <begin position="91"/>
        <end position="100"/>
    </location>
</feature>
<feature type="region of interest" description="Disordered" evidence="1">
    <location>
        <begin position="1"/>
        <end position="103"/>
    </location>
</feature>
<proteinExistence type="predicted"/>
<feature type="region of interest" description="Disordered" evidence="1">
    <location>
        <begin position="115"/>
        <end position="163"/>
    </location>
</feature>
<feature type="compositionally biased region" description="Pro residues" evidence="1">
    <location>
        <begin position="127"/>
        <end position="138"/>
    </location>
</feature>
<feature type="compositionally biased region" description="Polar residues" evidence="1">
    <location>
        <begin position="13"/>
        <end position="44"/>
    </location>
</feature>
<keyword evidence="3" id="KW-1185">Reference proteome</keyword>
<dbReference type="Proteomes" id="UP000807469">
    <property type="component" value="Unassembled WGS sequence"/>
</dbReference>
<evidence type="ECO:0000256" key="1">
    <source>
        <dbReference type="SAM" id="MobiDB-lite"/>
    </source>
</evidence>
<feature type="compositionally biased region" description="Basic and acidic residues" evidence="1">
    <location>
        <begin position="47"/>
        <end position="70"/>
    </location>
</feature>
<sequence length="163" mass="17086">MFSKGNNAYDIVPTSSDLLSDTAPRSASSGDDFSATYGSLTQSPTDTRTETLRRERERMSREIADLETRSRTVGAVGSSTSGSSYAASSFMPPSTAQPGNSDLREQIAMLQEQIRQIEARQMHGTAEPPPEYDGPPPATGSGGGVVSAPSSSALLGDVKDPVA</sequence>
<comment type="caution">
    <text evidence="2">The sequence shown here is derived from an EMBL/GenBank/DDBJ whole genome shotgun (WGS) entry which is preliminary data.</text>
</comment>
<evidence type="ECO:0000313" key="3">
    <source>
        <dbReference type="Proteomes" id="UP000807469"/>
    </source>
</evidence>
<protein>
    <submittedName>
        <fullName evidence="2">Uncharacterized protein</fullName>
    </submittedName>
</protein>
<accession>A0A9P5Z856</accession>
<name>A0A9P5Z856_9AGAR</name>
<evidence type="ECO:0000313" key="2">
    <source>
        <dbReference type="EMBL" id="KAF9482854.1"/>
    </source>
</evidence>